<protein>
    <recommendedName>
        <fullName evidence="4">MerC domain-containing protein</fullName>
    </recommendedName>
</protein>
<evidence type="ECO:0000313" key="2">
    <source>
        <dbReference type="EMBL" id="GAA4341817.1"/>
    </source>
</evidence>
<keyword evidence="3" id="KW-1185">Reference proteome</keyword>
<dbReference type="Proteomes" id="UP001501725">
    <property type="component" value="Unassembled WGS sequence"/>
</dbReference>
<dbReference type="Pfam" id="PF03203">
    <property type="entry name" value="MerC"/>
    <property type="match status" value="1"/>
</dbReference>
<evidence type="ECO:0000256" key="1">
    <source>
        <dbReference type="SAM" id="Phobius"/>
    </source>
</evidence>
<feature type="transmembrane region" description="Helical" evidence="1">
    <location>
        <begin position="51"/>
        <end position="69"/>
    </location>
</feature>
<sequence>MHPVSPQASAYRALADRIGMFASALCLVHCVLLPLALVFLPFLTLNPRADAWIEGSTLLLSAIAGTVAIGRGYRRHGHRSAAGLFGVGLGLCVLAGWSRHEGVEIAGKALGALLLIMAHLHNSRLAQRALPVVRSTQPHSL</sequence>
<feature type="transmembrane region" description="Helical" evidence="1">
    <location>
        <begin position="81"/>
        <end position="99"/>
    </location>
</feature>
<keyword evidence="1" id="KW-0472">Membrane</keyword>
<dbReference type="EMBL" id="BAABGY010000016">
    <property type="protein sequence ID" value="GAA4341817.1"/>
    <property type="molecule type" value="Genomic_DNA"/>
</dbReference>
<dbReference type="InterPro" id="IPR004891">
    <property type="entry name" value="Mercury-R_MerC"/>
</dbReference>
<gene>
    <name evidence="2" type="ORF">GCM10023184_40550</name>
</gene>
<evidence type="ECO:0008006" key="4">
    <source>
        <dbReference type="Google" id="ProtNLM"/>
    </source>
</evidence>
<proteinExistence type="predicted"/>
<accession>A0ABP8HNJ2</accession>
<name>A0ABP8HNJ2_9BACT</name>
<keyword evidence="1" id="KW-0812">Transmembrane</keyword>
<dbReference type="RefSeq" id="WP_345257744.1">
    <property type="nucleotide sequence ID" value="NZ_BAABGY010000016.1"/>
</dbReference>
<feature type="transmembrane region" description="Helical" evidence="1">
    <location>
        <begin position="21"/>
        <end position="45"/>
    </location>
</feature>
<reference evidence="3" key="1">
    <citation type="journal article" date="2019" name="Int. J. Syst. Evol. Microbiol.">
        <title>The Global Catalogue of Microorganisms (GCM) 10K type strain sequencing project: providing services to taxonomists for standard genome sequencing and annotation.</title>
        <authorList>
            <consortium name="The Broad Institute Genomics Platform"/>
            <consortium name="The Broad Institute Genome Sequencing Center for Infectious Disease"/>
            <person name="Wu L."/>
            <person name="Ma J."/>
        </authorList>
    </citation>
    <scope>NUCLEOTIDE SEQUENCE [LARGE SCALE GENOMIC DNA]</scope>
    <source>
        <strain evidence="3">JCM 17919</strain>
    </source>
</reference>
<keyword evidence="1" id="KW-1133">Transmembrane helix</keyword>
<comment type="caution">
    <text evidence="2">The sequence shown here is derived from an EMBL/GenBank/DDBJ whole genome shotgun (WGS) entry which is preliminary data.</text>
</comment>
<organism evidence="2 3">
    <name type="scientific">Flaviaesturariibacter amylovorans</name>
    <dbReference type="NCBI Taxonomy" id="1084520"/>
    <lineage>
        <taxon>Bacteria</taxon>
        <taxon>Pseudomonadati</taxon>
        <taxon>Bacteroidota</taxon>
        <taxon>Chitinophagia</taxon>
        <taxon>Chitinophagales</taxon>
        <taxon>Chitinophagaceae</taxon>
        <taxon>Flaviaestuariibacter</taxon>
    </lineage>
</organism>
<evidence type="ECO:0000313" key="3">
    <source>
        <dbReference type="Proteomes" id="UP001501725"/>
    </source>
</evidence>